<keyword evidence="10 11" id="KW-0472">Membrane</keyword>
<keyword evidence="4 11" id="KW-0812">Transmembrane</keyword>
<dbReference type="EMBL" id="FRAV01000001">
    <property type="protein sequence ID" value="SHK08115.1"/>
    <property type="molecule type" value="Genomic_DNA"/>
</dbReference>
<evidence type="ECO:0000256" key="9">
    <source>
        <dbReference type="ARBA" id="ARBA00023049"/>
    </source>
</evidence>
<reference evidence="14" key="1">
    <citation type="submission" date="2016-11" db="EMBL/GenBank/DDBJ databases">
        <authorList>
            <person name="Varghese N."/>
            <person name="Submissions S."/>
        </authorList>
    </citation>
    <scope>NUCLEOTIDE SEQUENCE [LARGE SCALE GENOMIC DNA]</scope>
    <source>
        <strain evidence="14">DSM 26899</strain>
    </source>
</reference>
<organism evidence="13 14">
    <name type="scientific">Chryseobacterium polytrichastri</name>
    <dbReference type="NCBI Taxonomy" id="1302687"/>
    <lineage>
        <taxon>Bacteria</taxon>
        <taxon>Pseudomonadati</taxon>
        <taxon>Bacteroidota</taxon>
        <taxon>Flavobacteriia</taxon>
        <taxon>Flavobacteriales</taxon>
        <taxon>Weeksellaceae</taxon>
        <taxon>Chryseobacterium group</taxon>
        <taxon>Chryseobacterium</taxon>
    </lineage>
</organism>
<keyword evidence="6" id="KW-0378">Hydrolase</keyword>
<evidence type="ECO:0000256" key="2">
    <source>
        <dbReference type="ARBA" id="ARBA00022475"/>
    </source>
</evidence>
<dbReference type="GO" id="GO:0046872">
    <property type="term" value="F:metal ion binding"/>
    <property type="evidence" value="ECO:0007669"/>
    <property type="project" value="UniProtKB-KW"/>
</dbReference>
<dbReference type="Proteomes" id="UP000184364">
    <property type="component" value="Unassembled WGS sequence"/>
</dbReference>
<evidence type="ECO:0000256" key="6">
    <source>
        <dbReference type="ARBA" id="ARBA00022801"/>
    </source>
</evidence>
<feature type="transmembrane region" description="Helical" evidence="11">
    <location>
        <begin position="215"/>
        <end position="235"/>
    </location>
</feature>
<evidence type="ECO:0000313" key="14">
    <source>
        <dbReference type="Proteomes" id="UP000184364"/>
    </source>
</evidence>
<protein>
    <submittedName>
        <fullName evidence="13">Zn-dependent protease with chaperone function</fullName>
    </submittedName>
</protein>
<proteinExistence type="predicted"/>
<keyword evidence="5" id="KW-0479">Metal-binding</keyword>
<keyword evidence="14" id="KW-1185">Reference proteome</keyword>
<accession>A0A1M6PJL4</accession>
<dbReference type="Gene3D" id="3.30.2010.10">
    <property type="entry name" value="Metalloproteases ('zincins'), catalytic domain"/>
    <property type="match status" value="1"/>
</dbReference>
<name>A0A1M6PJL4_9FLAO</name>
<feature type="transmembrane region" description="Helical" evidence="11">
    <location>
        <begin position="20"/>
        <end position="46"/>
    </location>
</feature>
<dbReference type="InterPro" id="IPR001915">
    <property type="entry name" value="Peptidase_M48"/>
</dbReference>
<dbReference type="GO" id="GO:0004222">
    <property type="term" value="F:metalloendopeptidase activity"/>
    <property type="evidence" value="ECO:0007669"/>
    <property type="project" value="InterPro"/>
</dbReference>
<keyword evidence="2" id="KW-1003">Cell membrane</keyword>
<dbReference type="RefSeq" id="WP_073289804.1">
    <property type="nucleotide sequence ID" value="NZ_FRAV01000001.1"/>
</dbReference>
<evidence type="ECO:0000313" key="13">
    <source>
        <dbReference type="EMBL" id="SHK08115.1"/>
    </source>
</evidence>
<dbReference type="PANTHER" id="PTHR43221">
    <property type="entry name" value="PROTEASE HTPX"/>
    <property type="match status" value="1"/>
</dbReference>
<sequence>MTNNLPPISSAYKSKLTSAITSISIFFIVYFILILISLFLIFLLGYGALNLVMLNANYFTVVIALGLVSIGFIVFYFLIKFIFIKNNYSNKHLIEVNRKNQPELFAIIDDIVAETNVQKPGKVFLSPEVNASVSYNSLFWSMFLPVKKNLTIGMGLINSTTVGELKSVLAHEFGHFSQRSMKIGGYVNQVEKIIFDTVYNNTDFEDSLKNGSGHWAFQLTGLISVGFISTFQYILKFFSDFIFKNNASLRREMEFHADAIATYITNPKEQVSSLLRLDVSNAAFNSAFMFYADSEQKYFPENLFENQTYLMKVFSERDHHPYENDLPKVKLEDSSTRYNKTKIEIEDQWSFHPETHIRIEAIWKNKTKNIPENNELAKNVIRGFDEVCKALTNKYLALYAIENVGEVIKNNEQFLQFYNEKYPYQSISSAFNGYYEGHSPVLENIYELIYTVNSVKDNDLFNDKNVSLVYEKIGIETDISILNQLVANPKIIKTFKCNGRLYKASEAKILIPRFKKEFEVIKSELNENDKNIFLYFYHKADESNKKILIEKYKKFALLDNEYEMFQNSITNFIPHLQFIMVTLPIDEIRKHRATLLKNEKPFKEVIKHFLEKSGYKDLLTLENRQLLKEFTDSEYIYFNNDKYIQKEVDDLFSFVNEYQSMISKTYNNYKVQLVDFQVELDKAS</sequence>
<evidence type="ECO:0000256" key="11">
    <source>
        <dbReference type="SAM" id="Phobius"/>
    </source>
</evidence>
<keyword evidence="3 13" id="KW-0645">Protease</keyword>
<evidence type="ECO:0000256" key="1">
    <source>
        <dbReference type="ARBA" id="ARBA00001947"/>
    </source>
</evidence>
<comment type="cofactor">
    <cofactor evidence="1">
        <name>Zn(2+)</name>
        <dbReference type="ChEBI" id="CHEBI:29105"/>
    </cofactor>
</comment>
<evidence type="ECO:0000256" key="8">
    <source>
        <dbReference type="ARBA" id="ARBA00022989"/>
    </source>
</evidence>
<feature type="domain" description="Peptidase M48" evidence="12">
    <location>
        <begin position="100"/>
        <end position="362"/>
    </location>
</feature>
<keyword evidence="8 11" id="KW-1133">Transmembrane helix</keyword>
<evidence type="ECO:0000256" key="5">
    <source>
        <dbReference type="ARBA" id="ARBA00022723"/>
    </source>
</evidence>
<evidence type="ECO:0000256" key="3">
    <source>
        <dbReference type="ARBA" id="ARBA00022670"/>
    </source>
</evidence>
<dbReference type="CDD" id="cd07328">
    <property type="entry name" value="M48_Ste24p_like"/>
    <property type="match status" value="1"/>
</dbReference>
<evidence type="ECO:0000259" key="12">
    <source>
        <dbReference type="Pfam" id="PF01435"/>
    </source>
</evidence>
<keyword evidence="7" id="KW-0862">Zinc</keyword>
<keyword evidence="9" id="KW-0482">Metalloprotease</keyword>
<evidence type="ECO:0000256" key="4">
    <source>
        <dbReference type="ARBA" id="ARBA00022692"/>
    </source>
</evidence>
<dbReference type="GO" id="GO:0006508">
    <property type="term" value="P:proteolysis"/>
    <property type="evidence" value="ECO:0007669"/>
    <property type="project" value="UniProtKB-KW"/>
</dbReference>
<dbReference type="PANTHER" id="PTHR43221:SF2">
    <property type="entry name" value="PROTEASE HTPX HOMOLOG"/>
    <property type="match status" value="1"/>
</dbReference>
<evidence type="ECO:0000256" key="7">
    <source>
        <dbReference type="ARBA" id="ARBA00022833"/>
    </source>
</evidence>
<gene>
    <name evidence="13" type="ORF">SAMN05444267_100129</name>
</gene>
<dbReference type="AlphaFoldDB" id="A0A1M6PJL4"/>
<dbReference type="Pfam" id="PF01435">
    <property type="entry name" value="Peptidase_M48"/>
    <property type="match status" value="1"/>
</dbReference>
<dbReference type="InterPro" id="IPR050083">
    <property type="entry name" value="HtpX_protease"/>
</dbReference>
<feature type="transmembrane region" description="Helical" evidence="11">
    <location>
        <begin position="58"/>
        <end position="79"/>
    </location>
</feature>
<dbReference type="STRING" id="1302687.SAMN05444267_100129"/>
<evidence type="ECO:0000256" key="10">
    <source>
        <dbReference type="ARBA" id="ARBA00023136"/>
    </source>
</evidence>
<dbReference type="OrthoDB" id="9789270at2"/>